<dbReference type="InterPro" id="IPR017871">
    <property type="entry name" value="ABC_transporter-like_CS"/>
</dbReference>
<keyword evidence="6 7" id="KW-0472">Membrane</keyword>
<dbReference type="SUPFAM" id="SSF52540">
    <property type="entry name" value="P-loop containing nucleoside triphosphate hydrolases"/>
    <property type="match status" value="1"/>
</dbReference>
<feature type="transmembrane region" description="Helical" evidence="7">
    <location>
        <begin position="70"/>
        <end position="90"/>
    </location>
</feature>
<evidence type="ECO:0000259" key="8">
    <source>
        <dbReference type="PROSITE" id="PS50893"/>
    </source>
</evidence>
<feature type="transmembrane region" description="Helical" evidence="7">
    <location>
        <begin position="36"/>
        <end position="58"/>
    </location>
</feature>
<evidence type="ECO:0000313" key="10">
    <source>
        <dbReference type="EMBL" id="VFR49096.1"/>
    </source>
</evidence>
<dbReference type="InterPro" id="IPR039421">
    <property type="entry name" value="Type_1_exporter"/>
</dbReference>
<dbReference type="PROSITE" id="PS50929">
    <property type="entry name" value="ABC_TM1F"/>
    <property type="match status" value="1"/>
</dbReference>
<evidence type="ECO:0000256" key="7">
    <source>
        <dbReference type="SAM" id="Phobius"/>
    </source>
</evidence>
<dbReference type="FunFam" id="1.20.1560.10:FF:000109">
    <property type="entry name" value="Alkaline protease secretion ATP-binding protein aprD"/>
    <property type="match status" value="1"/>
</dbReference>
<dbReference type="PANTHER" id="PTHR24221:SF248">
    <property type="entry name" value="ABC TRANSPORTER TRANSMEMBRANE REGION"/>
    <property type="match status" value="1"/>
</dbReference>
<gene>
    <name evidence="10" type="ORF">ANT2_2412</name>
    <name evidence="11" type="ORF">ANT3_2414</name>
</gene>
<dbReference type="InterPro" id="IPR011527">
    <property type="entry name" value="ABC1_TM_dom"/>
</dbReference>
<dbReference type="InterPro" id="IPR003593">
    <property type="entry name" value="AAA+_ATPase"/>
</dbReference>
<dbReference type="SMART" id="SM00382">
    <property type="entry name" value="AAA"/>
    <property type="match status" value="1"/>
</dbReference>
<dbReference type="PANTHER" id="PTHR24221">
    <property type="entry name" value="ATP-BINDING CASSETTE SUB-FAMILY B"/>
    <property type="match status" value="1"/>
</dbReference>
<feature type="domain" description="ABC transmembrane type-1" evidence="9">
    <location>
        <begin position="36"/>
        <end position="311"/>
    </location>
</feature>
<dbReference type="GO" id="GO:0034040">
    <property type="term" value="F:ATPase-coupled lipid transmembrane transporter activity"/>
    <property type="evidence" value="ECO:0007669"/>
    <property type="project" value="TreeGrafter"/>
</dbReference>
<proteinExistence type="predicted"/>
<dbReference type="GO" id="GO:0005524">
    <property type="term" value="F:ATP binding"/>
    <property type="evidence" value="ECO:0007669"/>
    <property type="project" value="UniProtKB-KW"/>
</dbReference>
<dbReference type="SUPFAM" id="SSF90123">
    <property type="entry name" value="ABC transporter transmembrane region"/>
    <property type="match status" value="1"/>
</dbReference>
<dbReference type="InterPro" id="IPR010128">
    <property type="entry name" value="ATPase_T1SS_PrtD-like"/>
</dbReference>
<dbReference type="GO" id="GO:0140359">
    <property type="term" value="F:ABC-type transporter activity"/>
    <property type="evidence" value="ECO:0007669"/>
    <property type="project" value="InterPro"/>
</dbReference>
<dbReference type="AlphaFoldDB" id="A0A484SB66"/>
<dbReference type="EMBL" id="CAADIG010000025">
    <property type="protein sequence ID" value="VFR49096.1"/>
    <property type="molecule type" value="Genomic_DNA"/>
</dbReference>
<evidence type="ECO:0000256" key="4">
    <source>
        <dbReference type="ARBA" id="ARBA00022840"/>
    </source>
</evidence>
<dbReference type="GO" id="GO:0016020">
    <property type="term" value="C:membrane"/>
    <property type="evidence" value="ECO:0007669"/>
    <property type="project" value="UniProtKB-SubCell"/>
</dbReference>
<name>A0A484SB66_9ZZZZ</name>
<feature type="domain" description="ABC transporter" evidence="8">
    <location>
        <begin position="342"/>
        <end position="588"/>
    </location>
</feature>
<dbReference type="InterPro" id="IPR003439">
    <property type="entry name" value="ABC_transporter-like_ATP-bd"/>
</dbReference>
<sequence length="650" mass="67703">MLDSVRAPAAPPDPGAPASVDIRDVLRRYRGAWRSAAAFSAVINLLMLAPALYMLQVYDRVLASGNPTTLVMLSLLMLGLLAMMGALEYARGMVVVQLGARFDAVLGRQVHGAAFRRGLAGQPANAAQAVGDLNTLRQFMTGSAVFAFFDAPWFPLFLLVMFLLHPWLGVLALAGALLLVGLAWLNERQSRVPLAEAGTWSLRANLLAEGQLRNAESIQAMGMLGALQRRWQRLHRAYVGRQAQASRTSVGIGAISKSLRIALQSAVLGLGAWLAMDNRISPGMMIAGSILMGRVLSPIDQVIAAWRQWSGTRLAHARLQALLSDHGEPAAGLPLPRPDGALRVEGVTVLPPGARTPSLVNLNLVLPAGEVLGVIGPSGSGKSTFARVLAGIWTPRVGVLRLDGADLAQWDRERLGPWIGYLPQDVELFAGTVAENIARFQESAGDEAGEAQTGLAARVVAAAQAAGAHELILGLPQGYDTVLGMGGQGLSGGQRQRVALARALYGEPSVVVLDEPNASLDDAGEQALMAALQGLRARKATVVLITHKPKVLAATTQLLVLRAGQLQGVGPTAQVLAKLQDAGQARQAAAASAAASDAAANSATAGLAAAGPVSGPVPGPVPGLRRMATGTDGAYAMPAGMTIKQQGDKA</sequence>
<accession>A0A484SB66</accession>
<dbReference type="Gene3D" id="3.40.50.300">
    <property type="entry name" value="P-loop containing nucleotide triphosphate hydrolases"/>
    <property type="match status" value="1"/>
</dbReference>
<dbReference type="Pfam" id="PF00005">
    <property type="entry name" value="ABC_tran"/>
    <property type="match status" value="1"/>
</dbReference>
<dbReference type="InterPro" id="IPR027417">
    <property type="entry name" value="P-loop_NTPase"/>
</dbReference>
<dbReference type="GO" id="GO:0030256">
    <property type="term" value="C:type I protein secretion system complex"/>
    <property type="evidence" value="ECO:0007669"/>
    <property type="project" value="InterPro"/>
</dbReference>
<dbReference type="GO" id="GO:0016887">
    <property type="term" value="F:ATP hydrolysis activity"/>
    <property type="evidence" value="ECO:0007669"/>
    <property type="project" value="InterPro"/>
</dbReference>
<evidence type="ECO:0000256" key="3">
    <source>
        <dbReference type="ARBA" id="ARBA00022741"/>
    </source>
</evidence>
<reference evidence="11" key="1">
    <citation type="submission" date="2019-03" db="EMBL/GenBank/DDBJ databases">
        <authorList>
            <person name="Danneels B."/>
        </authorList>
    </citation>
    <scope>NUCLEOTIDE SEQUENCE</scope>
</reference>
<dbReference type="PROSITE" id="PS00211">
    <property type="entry name" value="ABC_TRANSPORTER_1"/>
    <property type="match status" value="1"/>
</dbReference>
<evidence type="ECO:0000256" key="5">
    <source>
        <dbReference type="ARBA" id="ARBA00022989"/>
    </source>
</evidence>
<dbReference type="NCBIfam" id="TIGR01842">
    <property type="entry name" value="type_I_sec_PrtD"/>
    <property type="match status" value="1"/>
</dbReference>
<keyword evidence="4 11" id="KW-0067">ATP-binding</keyword>
<organism evidence="11">
    <name type="scientific">plant metagenome</name>
    <dbReference type="NCBI Taxonomy" id="1297885"/>
    <lineage>
        <taxon>unclassified sequences</taxon>
        <taxon>metagenomes</taxon>
        <taxon>organismal metagenomes</taxon>
    </lineage>
</organism>
<dbReference type="GO" id="GO:0030253">
    <property type="term" value="P:protein secretion by the type I secretion system"/>
    <property type="evidence" value="ECO:0007669"/>
    <property type="project" value="InterPro"/>
</dbReference>
<evidence type="ECO:0000256" key="1">
    <source>
        <dbReference type="ARBA" id="ARBA00004141"/>
    </source>
</evidence>
<protein>
    <submittedName>
        <fullName evidence="11">ABC exporter for hemopore HasA, ATP-binding component HasD</fullName>
    </submittedName>
</protein>
<dbReference type="Gene3D" id="1.20.1560.10">
    <property type="entry name" value="ABC transporter type 1, transmembrane domain"/>
    <property type="match status" value="1"/>
</dbReference>
<dbReference type="PROSITE" id="PS50893">
    <property type="entry name" value="ABC_TRANSPORTER_2"/>
    <property type="match status" value="1"/>
</dbReference>
<keyword evidence="5 7" id="KW-1133">Transmembrane helix</keyword>
<feature type="transmembrane region" description="Helical" evidence="7">
    <location>
        <begin position="139"/>
        <end position="161"/>
    </location>
</feature>
<evidence type="ECO:0000259" key="9">
    <source>
        <dbReference type="PROSITE" id="PS50929"/>
    </source>
</evidence>
<dbReference type="EMBL" id="CAADID010000007">
    <property type="protein sequence ID" value="VFR59882.1"/>
    <property type="molecule type" value="Genomic_DNA"/>
</dbReference>
<keyword evidence="3" id="KW-0547">Nucleotide-binding</keyword>
<dbReference type="InterPro" id="IPR036640">
    <property type="entry name" value="ABC1_TM_sf"/>
</dbReference>
<dbReference type="Pfam" id="PF00664">
    <property type="entry name" value="ABC_membrane"/>
    <property type="match status" value="1"/>
</dbReference>
<evidence type="ECO:0000256" key="6">
    <source>
        <dbReference type="ARBA" id="ARBA00023136"/>
    </source>
</evidence>
<evidence type="ECO:0000256" key="2">
    <source>
        <dbReference type="ARBA" id="ARBA00022692"/>
    </source>
</evidence>
<evidence type="ECO:0000313" key="11">
    <source>
        <dbReference type="EMBL" id="VFR59882.1"/>
    </source>
</evidence>
<keyword evidence="2 7" id="KW-0812">Transmembrane</keyword>
<feature type="transmembrane region" description="Helical" evidence="7">
    <location>
        <begin position="167"/>
        <end position="185"/>
    </location>
</feature>
<comment type="subcellular location">
    <subcellularLocation>
        <location evidence="1">Membrane</location>
        <topology evidence="1">Multi-pass membrane protein</topology>
    </subcellularLocation>
</comment>